<dbReference type="Proteomes" id="UP001215598">
    <property type="component" value="Unassembled WGS sequence"/>
</dbReference>
<proteinExistence type="predicted"/>
<protein>
    <submittedName>
        <fullName evidence="1">Uncharacterized protein</fullName>
    </submittedName>
</protein>
<sequence>MYRVVAIPELIDLTIDQLANSTPDLNACALVCKFWMTRAQYHLFSTISMSYALEGNADADSRAVKRLEEMFMHSPHLASLVKNLEVTLEPGVLSTVTQIPLSAVQQVTVHCTLQQRRQRADRKSVADVQRLLRSPTVTTVNLKGRFPSIPVLNAYFRGCFLCPTVSKSGFETLTAHSIFSRLSFLVITAFSWPTFRRSLAPNLPHLQCLKLFLCAGDVDLSDLPSLCSLQVWIEDVEPEPGLSALLTALAEVSTTNRITTLHVRLNALALKDEDALRRFDARLMTLSKTMLPALRRIEFDVPLLQSGVPPLVVPNVNVNVSSSQFKSWLPLVDAKQ</sequence>
<accession>A0AAD7I9A6</accession>
<keyword evidence="2" id="KW-1185">Reference proteome</keyword>
<evidence type="ECO:0000313" key="1">
    <source>
        <dbReference type="EMBL" id="KAJ7737088.1"/>
    </source>
</evidence>
<reference evidence="1" key="1">
    <citation type="submission" date="2023-03" db="EMBL/GenBank/DDBJ databases">
        <title>Massive genome expansion in bonnet fungi (Mycena s.s.) driven by repeated elements and novel gene families across ecological guilds.</title>
        <authorList>
            <consortium name="Lawrence Berkeley National Laboratory"/>
            <person name="Harder C.B."/>
            <person name="Miyauchi S."/>
            <person name="Viragh M."/>
            <person name="Kuo A."/>
            <person name="Thoen E."/>
            <person name="Andreopoulos B."/>
            <person name="Lu D."/>
            <person name="Skrede I."/>
            <person name="Drula E."/>
            <person name="Henrissat B."/>
            <person name="Morin E."/>
            <person name="Kohler A."/>
            <person name="Barry K."/>
            <person name="LaButti K."/>
            <person name="Morin E."/>
            <person name="Salamov A."/>
            <person name="Lipzen A."/>
            <person name="Mereny Z."/>
            <person name="Hegedus B."/>
            <person name="Baldrian P."/>
            <person name="Stursova M."/>
            <person name="Weitz H."/>
            <person name="Taylor A."/>
            <person name="Grigoriev I.V."/>
            <person name="Nagy L.G."/>
            <person name="Martin F."/>
            <person name="Kauserud H."/>
        </authorList>
    </citation>
    <scope>NUCLEOTIDE SEQUENCE</scope>
    <source>
        <strain evidence="1">CBHHK182m</strain>
    </source>
</reference>
<evidence type="ECO:0000313" key="2">
    <source>
        <dbReference type="Proteomes" id="UP001215598"/>
    </source>
</evidence>
<organism evidence="1 2">
    <name type="scientific">Mycena metata</name>
    <dbReference type="NCBI Taxonomy" id="1033252"/>
    <lineage>
        <taxon>Eukaryota</taxon>
        <taxon>Fungi</taxon>
        <taxon>Dikarya</taxon>
        <taxon>Basidiomycota</taxon>
        <taxon>Agaricomycotina</taxon>
        <taxon>Agaricomycetes</taxon>
        <taxon>Agaricomycetidae</taxon>
        <taxon>Agaricales</taxon>
        <taxon>Marasmiineae</taxon>
        <taxon>Mycenaceae</taxon>
        <taxon>Mycena</taxon>
    </lineage>
</organism>
<dbReference type="EMBL" id="JARKIB010000118">
    <property type="protein sequence ID" value="KAJ7737088.1"/>
    <property type="molecule type" value="Genomic_DNA"/>
</dbReference>
<comment type="caution">
    <text evidence="1">The sequence shown here is derived from an EMBL/GenBank/DDBJ whole genome shotgun (WGS) entry which is preliminary data.</text>
</comment>
<name>A0AAD7I9A6_9AGAR</name>
<dbReference type="AlphaFoldDB" id="A0AAD7I9A6"/>
<gene>
    <name evidence="1" type="ORF">B0H16DRAFT_1730500</name>
</gene>